<organism evidence="7 8">
    <name type="scientific">Ruegeria denitrificans</name>
    <dbReference type="NCBI Taxonomy" id="1715692"/>
    <lineage>
        <taxon>Bacteria</taxon>
        <taxon>Pseudomonadati</taxon>
        <taxon>Pseudomonadota</taxon>
        <taxon>Alphaproteobacteria</taxon>
        <taxon>Rhodobacterales</taxon>
        <taxon>Roseobacteraceae</taxon>
        <taxon>Ruegeria</taxon>
    </lineage>
</organism>
<dbReference type="PANTHER" id="PTHR36985">
    <property type="entry name" value="TRANSLOCATION AND ASSEMBLY MODULE SUBUNIT TAMB"/>
    <property type="match status" value="1"/>
</dbReference>
<dbReference type="GO" id="GO:0097347">
    <property type="term" value="C:TAM protein secretion complex"/>
    <property type="evidence" value="ECO:0007669"/>
    <property type="project" value="TreeGrafter"/>
</dbReference>
<feature type="signal peptide" evidence="5">
    <location>
        <begin position="1"/>
        <end position="23"/>
    </location>
</feature>
<evidence type="ECO:0000256" key="2">
    <source>
        <dbReference type="ARBA" id="ARBA00022692"/>
    </source>
</evidence>
<keyword evidence="2" id="KW-0812">Transmembrane</keyword>
<keyword evidence="4" id="KW-0472">Membrane</keyword>
<accession>A0A0P1IGV9</accession>
<keyword evidence="3" id="KW-1133">Transmembrane helix</keyword>
<dbReference type="EMBL" id="CYUD01000012">
    <property type="protein sequence ID" value="CUK12518.1"/>
    <property type="molecule type" value="Genomic_DNA"/>
</dbReference>
<evidence type="ECO:0000259" key="6">
    <source>
        <dbReference type="Pfam" id="PF04357"/>
    </source>
</evidence>
<dbReference type="GO" id="GO:0009306">
    <property type="term" value="P:protein secretion"/>
    <property type="evidence" value="ECO:0007669"/>
    <property type="project" value="InterPro"/>
</dbReference>
<proteinExistence type="predicted"/>
<name>A0A0P1IGV9_9RHOB</name>
<dbReference type="Pfam" id="PF04357">
    <property type="entry name" value="TamB"/>
    <property type="match status" value="1"/>
</dbReference>
<feature type="domain" description="Translocation and assembly module TamB C-terminal" evidence="6">
    <location>
        <begin position="1017"/>
        <end position="1360"/>
    </location>
</feature>
<dbReference type="Proteomes" id="UP000051260">
    <property type="component" value="Unassembled WGS sequence"/>
</dbReference>
<dbReference type="PANTHER" id="PTHR36985:SF1">
    <property type="entry name" value="TRANSLOCATION AND ASSEMBLY MODULE SUBUNIT TAMB"/>
    <property type="match status" value="1"/>
</dbReference>
<dbReference type="GO" id="GO:0005886">
    <property type="term" value="C:plasma membrane"/>
    <property type="evidence" value="ECO:0007669"/>
    <property type="project" value="InterPro"/>
</dbReference>
<comment type="subcellular location">
    <subcellularLocation>
        <location evidence="1">Membrane</location>
        <topology evidence="1">Single-pass membrane protein</topology>
    </subcellularLocation>
</comment>
<evidence type="ECO:0000256" key="4">
    <source>
        <dbReference type="ARBA" id="ARBA00023136"/>
    </source>
</evidence>
<keyword evidence="5" id="KW-0732">Signal</keyword>
<dbReference type="InterPro" id="IPR007452">
    <property type="entry name" value="TamB_C"/>
</dbReference>
<keyword evidence="8" id="KW-1185">Reference proteome</keyword>
<sequence length="1360" mass="140923">MIRQYSYPVVTTVLILAAPPLFAQEDDGGGSMLERFLQDTLSGDDQNVTVKGLQGALSARATIEEITVSDDEGVWLTIKDAQLDWNRLALIRGRFSVNALTAQEIDIARAPGTTTKDTPAPTAETKPFELPELPVSIEIGEIKIDELSLGKPLIGVAADLSVTGNLSLADGALDTNLDITRLDRAGDEVTLTAGFQNTSREINLDLQVKEAAGGVISTALNIPDSPPIGFSVKGAGPVTDFTADIALSSDNQQQVTGQVQLRAAETGAADGIAFTADLGGDLTPFVTEDLDPFFGPKTRLYVEGQTKPQGALDISDLELTTQALNLKGELQLAEGGTLQLAALQGRITPPDGKTVVLPVKGGDTSIEAAQISALFDQKNGNLWDLSLTANAFQSPQAKLDTARITAQGTLEQGTAFSVTGDLQAIVDGIDLNDQALNTALGESITLDGQFDYGSNKSLDLSGFELVGTDYTLALDALIDGLNSGLTVDGSATLEASDLSRFSDLAQLDLGGKASARVEGKGSPLERSFDGNLVVEGNNLVTGRDDIDPVIKGETTITVDGSRGSDGITIREFDLNSEAAQAQASGEVTTSDGNLTIDGKASVNASDLSVFSGLAKRELGGALQADVDGKGTIQTLEFDGTASVTGQDIQTGMSDIDPLLTGKTAITWDGAYTSDRIEIREATINGTALTAQVAATVDDPSGDLSVDGNARLNAPDLSLFSGLAKRDLAGSVAANMQGNGNLANRVFDVQGNVDADDIQTGIELVDKLIQGRTTLSIDADKGEEGIEVRTFSLKGSALSATASGKLDREAGGLTFSAQLDDLSRIIASMSGPLTLDGNVAPTNSGLEGDVRLNGPDSSYAALTGTVDTDGSADLDFDAKLNKIERFAPEFPGTVAATGNAKRDNGVWTIDGSANGPAEINSTIAGTFDENSGEADLRAQGGVNLGVANIFISPNKIEGTARHNLRLKGKPELGSLSGSVTTSGTSLAIPAIGQTVTGISGSVELAQSRANISVNGGMRAGGTFTISGPVDLTPPLNANIVTRLNQLVITDKLLYETTLNGEIALTGALAGNSAISGQITFEETNINLAAAAGAVGAAPIPEIRHVNENAAGYLTRERARLVVQEDAQKSDSRIALDVSLLAPKAVFVRGRGVNAELGGRLNIGGTTTAVIPSGQIELIRGNFDILGRRLALTKGIVTLQGDLKPYIEFASSTSTSDGTATIEIAGPLDAPEVDVYSDPERPAEEALAMLLFGNRFSEISPFVIAQMAASLAQLSGAGGDATKGLRDSTGVDTVDIGASEGGAGRLGAGAYLSDNLYTDFTVNTEGDTEVNLNLDVSDNFTVRGSVDGRGETGIGVFFERDY</sequence>
<evidence type="ECO:0000313" key="8">
    <source>
        <dbReference type="Proteomes" id="UP000051260"/>
    </source>
</evidence>
<evidence type="ECO:0000256" key="3">
    <source>
        <dbReference type="ARBA" id="ARBA00022989"/>
    </source>
</evidence>
<protein>
    <submittedName>
        <fullName evidence="7">Autotransporter assembly factor TamB</fullName>
    </submittedName>
</protein>
<dbReference type="STRING" id="1715692.RUE5091_03534"/>
<evidence type="ECO:0000256" key="1">
    <source>
        <dbReference type="ARBA" id="ARBA00004167"/>
    </source>
</evidence>
<gene>
    <name evidence="7" type="primary">tamB</name>
    <name evidence="7" type="ORF">RUE5091_03534</name>
</gene>
<evidence type="ECO:0000313" key="7">
    <source>
        <dbReference type="EMBL" id="CUK12518.1"/>
    </source>
</evidence>
<reference evidence="8" key="1">
    <citation type="submission" date="2015-09" db="EMBL/GenBank/DDBJ databases">
        <authorList>
            <person name="Rodrigo-Torres L."/>
            <person name="Arahal D.R."/>
        </authorList>
    </citation>
    <scope>NUCLEOTIDE SEQUENCE [LARGE SCALE GENOMIC DNA]</scope>
    <source>
        <strain evidence="8">CECT 5091</strain>
    </source>
</reference>
<feature type="chain" id="PRO_5006065252" evidence="5">
    <location>
        <begin position="24"/>
        <end position="1360"/>
    </location>
</feature>
<evidence type="ECO:0000256" key="5">
    <source>
        <dbReference type="SAM" id="SignalP"/>
    </source>
</evidence>
<dbReference type="RefSeq" id="WP_243470812.1">
    <property type="nucleotide sequence ID" value="NZ_CYUD01000012.1"/>
</dbReference>